<feature type="chain" id="PRO_5004109793" description="Secreted protein CSS2 C-terminal domain-containing protein" evidence="1">
    <location>
        <begin position="24"/>
        <end position="211"/>
    </location>
</feature>
<reference evidence="3 4" key="2">
    <citation type="journal article" date="2012" name="PLoS Pathog.">
        <title>Diverse lifestyles and strategies of plant pathogenesis encoded in the genomes of eighteen Dothideomycetes fungi.</title>
        <authorList>
            <person name="Ohm R.A."/>
            <person name="Feau N."/>
            <person name="Henrissat B."/>
            <person name="Schoch C.L."/>
            <person name="Horwitz B.A."/>
            <person name="Barry K.W."/>
            <person name="Condon B.J."/>
            <person name="Copeland A.C."/>
            <person name="Dhillon B."/>
            <person name="Glaser F."/>
            <person name="Hesse C.N."/>
            <person name="Kosti I."/>
            <person name="LaButti K."/>
            <person name="Lindquist E.A."/>
            <person name="Lucas S."/>
            <person name="Salamov A.A."/>
            <person name="Bradshaw R.E."/>
            <person name="Ciuffetti L."/>
            <person name="Hamelin R.C."/>
            <person name="Kema G.H.J."/>
            <person name="Lawrence C."/>
            <person name="Scott J.A."/>
            <person name="Spatafora J.W."/>
            <person name="Turgeon B.G."/>
            <person name="de Wit P.J.G.M."/>
            <person name="Zhong S."/>
            <person name="Goodwin S.B."/>
            <person name="Grigoriev I.V."/>
        </authorList>
    </citation>
    <scope>NUCLEOTIDE SEQUENCE [LARGE SCALE GENOMIC DNA]</scope>
    <source>
        <strain evidence="4">NZE10 / CBS 128990</strain>
    </source>
</reference>
<evidence type="ECO:0000313" key="3">
    <source>
        <dbReference type="EMBL" id="EME40036.1"/>
    </source>
</evidence>
<name>N1PFF9_DOTSN</name>
<dbReference type="InterPro" id="IPR046624">
    <property type="entry name" value="CSS2_C"/>
</dbReference>
<accession>N1PFF9</accession>
<dbReference type="AlphaFoldDB" id="N1PFF9"/>
<evidence type="ECO:0000313" key="4">
    <source>
        <dbReference type="Proteomes" id="UP000016933"/>
    </source>
</evidence>
<dbReference type="OrthoDB" id="5059029at2759"/>
<feature type="domain" description="Secreted protein CSS2 C-terminal" evidence="2">
    <location>
        <begin position="62"/>
        <end position="188"/>
    </location>
</feature>
<reference evidence="4" key="1">
    <citation type="journal article" date="2012" name="PLoS Genet.">
        <title>The genomes of the fungal plant pathogens Cladosporium fulvum and Dothistroma septosporum reveal adaptation to different hosts and lifestyles but also signatures of common ancestry.</title>
        <authorList>
            <person name="de Wit P.J.G.M."/>
            <person name="van der Burgt A."/>
            <person name="Oekmen B."/>
            <person name="Stergiopoulos I."/>
            <person name="Abd-Elsalam K.A."/>
            <person name="Aerts A.L."/>
            <person name="Bahkali A.H."/>
            <person name="Beenen H.G."/>
            <person name="Chettri P."/>
            <person name="Cox M.P."/>
            <person name="Datema E."/>
            <person name="de Vries R.P."/>
            <person name="Dhillon B."/>
            <person name="Ganley A.R."/>
            <person name="Griffiths S.A."/>
            <person name="Guo Y."/>
            <person name="Hamelin R.C."/>
            <person name="Henrissat B."/>
            <person name="Kabir M.S."/>
            <person name="Jashni M.K."/>
            <person name="Kema G."/>
            <person name="Klaubauf S."/>
            <person name="Lapidus A."/>
            <person name="Levasseur A."/>
            <person name="Lindquist E."/>
            <person name="Mehrabi R."/>
            <person name="Ohm R.A."/>
            <person name="Owen T.J."/>
            <person name="Salamov A."/>
            <person name="Schwelm A."/>
            <person name="Schijlen E."/>
            <person name="Sun H."/>
            <person name="van den Burg H.A."/>
            <person name="van Ham R.C.H.J."/>
            <person name="Zhang S."/>
            <person name="Goodwin S.B."/>
            <person name="Grigoriev I.V."/>
            <person name="Collemare J."/>
            <person name="Bradshaw R.E."/>
        </authorList>
    </citation>
    <scope>NUCLEOTIDE SEQUENCE [LARGE SCALE GENOMIC DNA]</scope>
    <source>
        <strain evidence="4">NZE10 / CBS 128990</strain>
    </source>
</reference>
<keyword evidence="1" id="KW-0732">Signal</keyword>
<dbReference type="HOGENOM" id="CLU_099521_0_0_1"/>
<dbReference type="Proteomes" id="UP000016933">
    <property type="component" value="Unassembled WGS sequence"/>
</dbReference>
<proteinExistence type="predicted"/>
<organism evidence="3 4">
    <name type="scientific">Dothistroma septosporum (strain NZE10 / CBS 128990)</name>
    <name type="common">Red band needle blight fungus</name>
    <name type="synonym">Mycosphaerella pini</name>
    <dbReference type="NCBI Taxonomy" id="675120"/>
    <lineage>
        <taxon>Eukaryota</taxon>
        <taxon>Fungi</taxon>
        <taxon>Dikarya</taxon>
        <taxon>Ascomycota</taxon>
        <taxon>Pezizomycotina</taxon>
        <taxon>Dothideomycetes</taxon>
        <taxon>Dothideomycetidae</taxon>
        <taxon>Mycosphaerellales</taxon>
        <taxon>Mycosphaerellaceae</taxon>
        <taxon>Dothistroma</taxon>
    </lineage>
</organism>
<feature type="signal peptide" evidence="1">
    <location>
        <begin position="1"/>
        <end position="23"/>
    </location>
</feature>
<evidence type="ECO:0000259" key="2">
    <source>
        <dbReference type="Pfam" id="PF20521"/>
    </source>
</evidence>
<gene>
    <name evidence="3" type="ORF">DOTSEDRAFT_74790</name>
</gene>
<evidence type="ECO:0000256" key="1">
    <source>
        <dbReference type="SAM" id="SignalP"/>
    </source>
</evidence>
<protein>
    <recommendedName>
        <fullName evidence="2">Secreted protein CSS2 C-terminal domain-containing protein</fullName>
    </recommendedName>
</protein>
<dbReference type="EMBL" id="KB446544">
    <property type="protein sequence ID" value="EME40036.1"/>
    <property type="molecule type" value="Genomic_DNA"/>
</dbReference>
<sequence>MRCPGALWSTTLLALHSCSTVNGAPVADTAVMMFDGQPQPSRWMLYDLEMPFGPLNQSEIMETSIERRTQVTACERVAAFAASCFVIGNSLKPIVTYLGNVIINARDQRSCGTFTGAVSGVTFRYQANGKNCDTTAEEATIQGAIAYHLSTVDNGQLCATECLDLTHGGTWDGYLLIGPTNSFDSSAYCGPQLTKDMFSKCSSGGKKDVPK</sequence>
<keyword evidence="4" id="KW-1185">Reference proteome</keyword>
<dbReference type="OMA" id="CLDLTHG"/>
<dbReference type="Pfam" id="PF20521">
    <property type="entry name" value="DUF6736"/>
    <property type="match status" value="1"/>
</dbReference>
<dbReference type="eggNOG" id="ENOG502RM6W">
    <property type="taxonomic scope" value="Eukaryota"/>
</dbReference>